<dbReference type="PANTHER" id="PTHR30535">
    <property type="entry name" value="VITAMIN B12-BINDING PROTEIN"/>
    <property type="match status" value="1"/>
</dbReference>
<comment type="caution">
    <text evidence="2">The sequence shown here is derived from an EMBL/GenBank/DDBJ whole genome shotgun (WGS) entry which is preliminary data.</text>
</comment>
<reference evidence="2 3" key="1">
    <citation type="submission" date="2021-05" db="EMBL/GenBank/DDBJ databases">
        <authorList>
            <person name="Zhang Z.D."/>
            <person name="Osman G."/>
        </authorList>
    </citation>
    <scope>NUCLEOTIDE SEQUENCE [LARGE SCALE GENOMIC DNA]</scope>
    <source>
        <strain evidence="2 3">KCTC 32217</strain>
    </source>
</reference>
<feature type="domain" description="Fe/B12 periplasmic-binding" evidence="1">
    <location>
        <begin position="87"/>
        <end position="361"/>
    </location>
</feature>
<organism evidence="2 3">
    <name type="scientific">Litoribacter ruber</name>
    <dbReference type="NCBI Taxonomy" id="702568"/>
    <lineage>
        <taxon>Bacteria</taxon>
        <taxon>Pseudomonadati</taxon>
        <taxon>Bacteroidota</taxon>
        <taxon>Cytophagia</taxon>
        <taxon>Cytophagales</taxon>
        <taxon>Cyclobacteriaceae</taxon>
        <taxon>Litoribacter</taxon>
    </lineage>
</organism>
<sequence>MAALIMLWGLQSCQPSEERFSLDELEEITLDYAKGFKIYQGEGYKVIEVLQAFPDKHQPYLYLIQEDENADIPSGNFNSIVRLPAEKVVMTSTTQIPHLDYLGHTQKLIGFPNLDLISSSHVRKQIKAGEVNDLGRGAQSNVEMIIDLEPDWVMISTLGDEIKNLNLLQSANIPAVLNGEYVEQNPLGRAEWIKFTGVLLGELDKANEVFQSIQKDYLEAEKLIENLPSSEFPKVMSGVMYKDIWYAPGNDSWGTKLLKAAGSQYIFEDQSGTGSAQLSYEYVLEKAEEAEFWIGAADFKSLSDITNTDKRYANLRPVQEKKVFTYTRKKGETGGVEYFELGYMRPDLILKDLIKIFHPELLPDYQLYFYTKING</sequence>
<proteinExistence type="predicted"/>
<dbReference type="GO" id="GO:0071281">
    <property type="term" value="P:cellular response to iron ion"/>
    <property type="evidence" value="ECO:0007669"/>
    <property type="project" value="TreeGrafter"/>
</dbReference>
<dbReference type="Pfam" id="PF01497">
    <property type="entry name" value="Peripla_BP_2"/>
    <property type="match status" value="1"/>
</dbReference>
<evidence type="ECO:0000259" key="1">
    <source>
        <dbReference type="PROSITE" id="PS50983"/>
    </source>
</evidence>
<keyword evidence="3" id="KW-1185">Reference proteome</keyword>
<dbReference type="Gene3D" id="3.40.50.1980">
    <property type="entry name" value="Nitrogenase molybdenum iron protein domain"/>
    <property type="match status" value="2"/>
</dbReference>
<dbReference type="EMBL" id="JAHCMY010000007">
    <property type="protein sequence ID" value="MBS9524922.1"/>
    <property type="molecule type" value="Genomic_DNA"/>
</dbReference>
<gene>
    <name evidence="2" type="ORF">KI659_12960</name>
</gene>
<name>A0AAP2CND1_9BACT</name>
<dbReference type="PROSITE" id="PS50983">
    <property type="entry name" value="FE_B12_PBP"/>
    <property type="match status" value="1"/>
</dbReference>
<dbReference type="SUPFAM" id="SSF53807">
    <property type="entry name" value="Helical backbone' metal receptor"/>
    <property type="match status" value="1"/>
</dbReference>
<dbReference type="Proteomes" id="UP001319104">
    <property type="component" value="Unassembled WGS sequence"/>
</dbReference>
<dbReference type="PANTHER" id="PTHR30535:SF34">
    <property type="entry name" value="MOLYBDATE-BINDING PROTEIN MOLA"/>
    <property type="match status" value="1"/>
</dbReference>
<evidence type="ECO:0000313" key="3">
    <source>
        <dbReference type="Proteomes" id="UP001319104"/>
    </source>
</evidence>
<dbReference type="AlphaFoldDB" id="A0AAP2CND1"/>
<dbReference type="InterPro" id="IPR050902">
    <property type="entry name" value="ABC_Transporter_SBP"/>
</dbReference>
<protein>
    <submittedName>
        <fullName evidence="2">ABC transporter substrate-binding protein</fullName>
    </submittedName>
</protein>
<dbReference type="InterPro" id="IPR002491">
    <property type="entry name" value="ABC_transptr_periplasmic_BD"/>
</dbReference>
<accession>A0AAP2CND1</accession>
<evidence type="ECO:0000313" key="2">
    <source>
        <dbReference type="EMBL" id="MBS9524922.1"/>
    </source>
</evidence>